<dbReference type="InterPro" id="IPR011057">
    <property type="entry name" value="Mss4-like_sf"/>
</dbReference>
<dbReference type="GO" id="GO:0016846">
    <property type="term" value="F:carbon-sulfur lyase activity"/>
    <property type="evidence" value="ECO:0007669"/>
    <property type="project" value="InterPro"/>
</dbReference>
<proteinExistence type="inferred from homology"/>
<dbReference type="PANTHER" id="PTHR33337:SF44">
    <property type="entry name" value="DUF636 DOMAIN PROTEIN (AFU_ORTHOLOGUE AFUA_1G09754)"/>
    <property type="match status" value="1"/>
</dbReference>
<gene>
    <name evidence="6" type="ORF">CEG18_24160</name>
</gene>
<sequence length="161" mass="17998">MLLEGSCHCGAVHFSLHSAHPYPYQRCYCSICRKTQGGGGYAINLGGDAASLKVRGRKHISIYHAKIREAGQRTHTSGAERHFCSQCGSGLWLYDSRWPELIHPFASAIDTPLPVPPEHTHLLLRSKASWVEVQAGPHDLQFDDYPSESIAQWHQRLGVER</sequence>
<protein>
    <submittedName>
        <fullName evidence="6">Alanine acetyltransferase</fullName>
    </submittedName>
</protein>
<keyword evidence="6" id="KW-0808">Transferase</keyword>
<dbReference type="PROSITE" id="PS51891">
    <property type="entry name" value="CENP_V_GFA"/>
    <property type="match status" value="1"/>
</dbReference>
<name>A0A246F5J7_PSENT</name>
<evidence type="ECO:0000256" key="4">
    <source>
        <dbReference type="ARBA" id="ARBA00023239"/>
    </source>
</evidence>
<dbReference type="RefSeq" id="WP_088421054.1">
    <property type="nucleotide sequence ID" value="NZ_NJBA01000009.1"/>
</dbReference>
<dbReference type="SUPFAM" id="SSF51316">
    <property type="entry name" value="Mss4-like"/>
    <property type="match status" value="1"/>
</dbReference>
<reference evidence="6 7" key="1">
    <citation type="submission" date="2017-06" db="EMBL/GenBank/DDBJ databases">
        <title>Draft genome of Pseudomonas nitroreducens DF05.</title>
        <authorList>
            <person name="Iyer R."/>
        </authorList>
    </citation>
    <scope>NUCLEOTIDE SEQUENCE [LARGE SCALE GENOMIC DNA]</scope>
    <source>
        <strain evidence="6 7">DF05</strain>
    </source>
</reference>
<dbReference type="eggNOG" id="COG3791">
    <property type="taxonomic scope" value="Bacteria"/>
</dbReference>
<dbReference type="PANTHER" id="PTHR33337">
    <property type="entry name" value="GFA DOMAIN-CONTAINING PROTEIN"/>
    <property type="match status" value="1"/>
</dbReference>
<keyword evidence="2" id="KW-0479">Metal-binding</keyword>
<dbReference type="Pfam" id="PF04828">
    <property type="entry name" value="GFA"/>
    <property type="match status" value="1"/>
</dbReference>
<dbReference type="STRING" id="46680.GCA_000807755_01817"/>
<dbReference type="GO" id="GO:0016740">
    <property type="term" value="F:transferase activity"/>
    <property type="evidence" value="ECO:0007669"/>
    <property type="project" value="UniProtKB-KW"/>
</dbReference>
<dbReference type="GO" id="GO:0046872">
    <property type="term" value="F:metal ion binding"/>
    <property type="evidence" value="ECO:0007669"/>
    <property type="project" value="UniProtKB-KW"/>
</dbReference>
<accession>A0A246F5J7</accession>
<keyword evidence="3" id="KW-0862">Zinc</keyword>
<keyword evidence="4" id="KW-0456">Lyase</keyword>
<feature type="domain" description="CENP-V/GFA" evidence="5">
    <location>
        <begin position="3"/>
        <end position="139"/>
    </location>
</feature>
<evidence type="ECO:0000313" key="7">
    <source>
        <dbReference type="Proteomes" id="UP000198145"/>
    </source>
</evidence>
<evidence type="ECO:0000256" key="3">
    <source>
        <dbReference type="ARBA" id="ARBA00022833"/>
    </source>
</evidence>
<dbReference type="Gene3D" id="3.90.1590.10">
    <property type="entry name" value="glutathione-dependent formaldehyde- activating enzyme (gfa)"/>
    <property type="match status" value="1"/>
</dbReference>
<dbReference type="AlphaFoldDB" id="A0A246F5J7"/>
<comment type="caution">
    <text evidence="6">The sequence shown here is derived from an EMBL/GenBank/DDBJ whole genome shotgun (WGS) entry which is preliminary data.</text>
</comment>
<evidence type="ECO:0000259" key="5">
    <source>
        <dbReference type="PROSITE" id="PS51891"/>
    </source>
</evidence>
<evidence type="ECO:0000256" key="2">
    <source>
        <dbReference type="ARBA" id="ARBA00022723"/>
    </source>
</evidence>
<dbReference type="EMBL" id="NJBA01000009">
    <property type="protein sequence ID" value="OWP48484.1"/>
    <property type="molecule type" value="Genomic_DNA"/>
</dbReference>
<dbReference type="InterPro" id="IPR006913">
    <property type="entry name" value="CENP-V/GFA"/>
</dbReference>
<evidence type="ECO:0000313" key="6">
    <source>
        <dbReference type="EMBL" id="OWP48484.1"/>
    </source>
</evidence>
<comment type="similarity">
    <text evidence="1">Belongs to the Gfa family.</text>
</comment>
<organism evidence="6 7">
    <name type="scientific">Pseudomonas nitroreducens</name>
    <dbReference type="NCBI Taxonomy" id="46680"/>
    <lineage>
        <taxon>Bacteria</taxon>
        <taxon>Pseudomonadati</taxon>
        <taxon>Pseudomonadota</taxon>
        <taxon>Gammaproteobacteria</taxon>
        <taxon>Pseudomonadales</taxon>
        <taxon>Pseudomonadaceae</taxon>
        <taxon>Pseudomonas</taxon>
    </lineage>
</organism>
<dbReference type="Proteomes" id="UP000198145">
    <property type="component" value="Unassembled WGS sequence"/>
</dbReference>
<evidence type="ECO:0000256" key="1">
    <source>
        <dbReference type="ARBA" id="ARBA00005495"/>
    </source>
</evidence>